<proteinExistence type="predicted"/>
<keyword evidence="3" id="KW-0547">Nucleotide-binding</keyword>
<dbReference type="Pfam" id="PF23559">
    <property type="entry name" value="WHD_DRP"/>
    <property type="match status" value="1"/>
</dbReference>
<keyword evidence="5" id="KW-0067">ATP-binding</keyword>
<organism evidence="10 11">
    <name type="scientific">Stephania yunnanensis</name>
    <dbReference type="NCBI Taxonomy" id="152371"/>
    <lineage>
        <taxon>Eukaryota</taxon>
        <taxon>Viridiplantae</taxon>
        <taxon>Streptophyta</taxon>
        <taxon>Embryophyta</taxon>
        <taxon>Tracheophyta</taxon>
        <taxon>Spermatophyta</taxon>
        <taxon>Magnoliopsida</taxon>
        <taxon>Ranunculales</taxon>
        <taxon>Menispermaceae</taxon>
        <taxon>Menispermoideae</taxon>
        <taxon>Cissampelideae</taxon>
        <taxon>Stephania</taxon>
    </lineage>
</organism>
<dbReference type="Pfam" id="PF13855">
    <property type="entry name" value="LRR_8"/>
    <property type="match status" value="1"/>
</dbReference>
<dbReference type="Proteomes" id="UP001420932">
    <property type="component" value="Unassembled WGS sequence"/>
</dbReference>
<evidence type="ECO:0000256" key="4">
    <source>
        <dbReference type="ARBA" id="ARBA00022821"/>
    </source>
</evidence>
<dbReference type="InterPro" id="IPR002182">
    <property type="entry name" value="NB-ARC"/>
</dbReference>
<sequence>MAEVVLEAVVGLLFENLKSIIQRELHLVWGFKADIRKLSATLSPLREVLADAEVKQIKSKAIRKWLARLKHAAYDAQDVLDDWEIAETARIRHQLVQSDATGANYRAHLVWSSFMSFINLKRLVFRYKLAKQIKEIRERFDGIAKEMSDFSLIKKSVDVEGSVVPPQSISSGRVTSSTSVEPQMYGRETDKENIVKMLLENINNEHVISVCPIVGIGGLGKTTLAQLVYNDDRMEKHFDVRIWICVSDDFNVKRLLEEIFEVVTKRSSDNNNLDAIQNGVKENLKEKKFLLVLDDVWCEKQDEWNRLKNSLTSGAKGSSIIMTTRLKKVASITKTVSEPYQLDGLSPGDCWSLFRSYAFDVGRELEKPNLVRIGREIVRKCGGLPLAAKALGSLVRFKEEEKQWEQVRDSEIWELDEEEGSDHCPKILPALRLSYNNLSPRARQSFAYCSLFRKDYEMSKEKLVHFWMANDLLQSERMEPEVVGENVFGELLLHSFFQDIEKNEEGKIESVKIHDLMHDLASAVMKSEYSLFEVGMSRNIIKSSIQDDEIRPRHLSIIMLPSSSELSSVNVSSIDRLLSSHQRHLRTFFLFSNEGTGMFASHIMSVISDLKNLRVLRVKSWNAEISLPSSFGDKLKHLRYLSLRHCGLSSLNGKSFRGMKNLQFLDLSENIRIKTLPDSMGEYMEHLKHLNIGGCGLSSLHVELFRGMKNLQFLDLSSNRSLKTLPDSIGEYMEHLKHLNLNRCGLSSMHAESFLGMKKLEFLDLSWNSKDMVTIPDSIGNLGHLRHLNLSGNLGLKVLPESLGNLTKLETLKLNGCNELIMLPQSTSKLCSLRQLENEDCYNLKGMPSGIGEGLSRLEKLSWWMWGSEESENIAGLRGLSLLAGSLAIKIEGLRKEDDVALHYVEGEVLTNKTNLSELDIWFSNNGCDDVSSCSEQALRILKPPYNIKSLSIQWYEGRRFPEWMEMRDPHSSSSFPRLRTIQLIEIKYVEEWGMGVELETQRGMPSCSSTLGYSVLRNAERLT</sequence>
<dbReference type="PANTHER" id="PTHR36766:SF40">
    <property type="entry name" value="DISEASE RESISTANCE PROTEIN RGA3"/>
    <property type="match status" value="1"/>
</dbReference>
<evidence type="ECO:0000259" key="7">
    <source>
        <dbReference type="Pfam" id="PF18052"/>
    </source>
</evidence>
<evidence type="ECO:0000256" key="2">
    <source>
        <dbReference type="ARBA" id="ARBA00022737"/>
    </source>
</evidence>
<feature type="domain" description="NB-ARC" evidence="6">
    <location>
        <begin position="188"/>
        <end position="360"/>
    </location>
</feature>
<feature type="domain" description="Disease resistance N-terminal" evidence="7">
    <location>
        <begin position="9"/>
        <end position="88"/>
    </location>
</feature>
<dbReference type="GO" id="GO:0051707">
    <property type="term" value="P:response to other organism"/>
    <property type="evidence" value="ECO:0007669"/>
    <property type="project" value="UniProtKB-ARBA"/>
</dbReference>
<dbReference type="InterPro" id="IPR003591">
    <property type="entry name" value="Leu-rich_rpt_typical-subtyp"/>
</dbReference>
<dbReference type="Pfam" id="PF23598">
    <property type="entry name" value="LRR_14"/>
    <property type="match status" value="1"/>
</dbReference>
<dbReference type="EMBL" id="JBBNAF010000013">
    <property type="protein sequence ID" value="KAK9086740.1"/>
    <property type="molecule type" value="Genomic_DNA"/>
</dbReference>
<dbReference type="InterPro" id="IPR055414">
    <property type="entry name" value="LRR_R13L4/SHOC2-like"/>
</dbReference>
<dbReference type="InterPro" id="IPR041118">
    <property type="entry name" value="Rx_N"/>
</dbReference>
<dbReference type="Gene3D" id="3.80.10.10">
    <property type="entry name" value="Ribonuclease Inhibitor"/>
    <property type="match status" value="2"/>
</dbReference>
<accession>A0AAP0E4T9</accession>
<dbReference type="SMART" id="SM00369">
    <property type="entry name" value="LRR_TYP"/>
    <property type="match status" value="6"/>
</dbReference>
<evidence type="ECO:0000259" key="6">
    <source>
        <dbReference type="Pfam" id="PF00931"/>
    </source>
</evidence>
<reference evidence="10 11" key="1">
    <citation type="submission" date="2024-01" db="EMBL/GenBank/DDBJ databases">
        <title>Genome assemblies of Stephania.</title>
        <authorList>
            <person name="Yang L."/>
        </authorList>
    </citation>
    <scope>NUCLEOTIDE SEQUENCE [LARGE SCALE GENOMIC DNA]</scope>
    <source>
        <strain evidence="10">YNDBR</strain>
        <tissue evidence="10">Leaf</tissue>
    </source>
</reference>
<dbReference type="CDD" id="cd14798">
    <property type="entry name" value="RX-CC_like"/>
    <property type="match status" value="1"/>
</dbReference>
<dbReference type="SUPFAM" id="SSF52540">
    <property type="entry name" value="P-loop containing nucleoside triphosphate hydrolases"/>
    <property type="match status" value="1"/>
</dbReference>
<gene>
    <name evidence="10" type="ORF">Syun_029134</name>
</gene>
<dbReference type="PANTHER" id="PTHR36766">
    <property type="entry name" value="PLANT BROAD-SPECTRUM MILDEW RESISTANCE PROTEIN RPW8"/>
    <property type="match status" value="1"/>
</dbReference>
<keyword evidence="1" id="KW-0433">Leucine-rich repeat</keyword>
<evidence type="ECO:0000256" key="3">
    <source>
        <dbReference type="ARBA" id="ARBA00022741"/>
    </source>
</evidence>
<evidence type="ECO:0000256" key="5">
    <source>
        <dbReference type="ARBA" id="ARBA00022840"/>
    </source>
</evidence>
<dbReference type="FunFam" id="1.10.10.10:FF:000322">
    <property type="entry name" value="Probable disease resistance protein At1g63360"/>
    <property type="match status" value="1"/>
</dbReference>
<dbReference type="PRINTS" id="PR00364">
    <property type="entry name" value="DISEASERSIST"/>
</dbReference>
<dbReference type="Gene3D" id="1.10.10.10">
    <property type="entry name" value="Winged helix-like DNA-binding domain superfamily/Winged helix DNA-binding domain"/>
    <property type="match status" value="1"/>
</dbReference>
<dbReference type="InterPro" id="IPR027417">
    <property type="entry name" value="P-loop_NTPase"/>
</dbReference>
<comment type="caution">
    <text evidence="10">The sequence shown here is derived from an EMBL/GenBank/DDBJ whole genome shotgun (WGS) entry which is preliminary data.</text>
</comment>
<dbReference type="Pfam" id="PF00931">
    <property type="entry name" value="NB-ARC"/>
    <property type="match status" value="1"/>
</dbReference>
<dbReference type="Pfam" id="PF18052">
    <property type="entry name" value="Rx_N"/>
    <property type="match status" value="1"/>
</dbReference>
<feature type="domain" description="Disease resistance protein winged helix" evidence="8">
    <location>
        <begin position="451"/>
        <end position="521"/>
    </location>
</feature>
<evidence type="ECO:0000259" key="8">
    <source>
        <dbReference type="Pfam" id="PF23559"/>
    </source>
</evidence>
<dbReference type="InterPro" id="IPR058922">
    <property type="entry name" value="WHD_DRP"/>
</dbReference>
<dbReference type="GO" id="GO:0006952">
    <property type="term" value="P:defense response"/>
    <property type="evidence" value="ECO:0007669"/>
    <property type="project" value="UniProtKB-KW"/>
</dbReference>
<dbReference type="InterPro" id="IPR036388">
    <property type="entry name" value="WH-like_DNA-bd_sf"/>
</dbReference>
<dbReference type="SUPFAM" id="SSF52058">
    <property type="entry name" value="L domain-like"/>
    <property type="match status" value="1"/>
</dbReference>
<feature type="domain" description="Disease resistance R13L4/SHOC-2-like LRR" evidence="9">
    <location>
        <begin position="759"/>
        <end position="992"/>
    </location>
</feature>
<dbReference type="InterPro" id="IPR001611">
    <property type="entry name" value="Leu-rich_rpt"/>
</dbReference>
<dbReference type="InterPro" id="IPR032675">
    <property type="entry name" value="LRR_dom_sf"/>
</dbReference>
<dbReference type="Gene3D" id="3.40.50.300">
    <property type="entry name" value="P-loop containing nucleotide triphosphate hydrolases"/>
    <property type="match status" value="1"/>
</dbReference>
<dbReference type="Pfam" id="PF00560">
    <property type="entry name" value="LRR_1"/>
    <property type="match status" value="1"/>
</dbReference>
<keyword evidence="4" id="KW-0611">Plant defense</keyword>
<dbReference type="InterPro" id="IPR038005">
    <property type="entry name" value="RX-like_CC"/>
</dbReference>
<keyword evidence="11" id="KW-1185">Reference proteome</keyword>
<evidence type="ECO:0000313" key="11">
    <source>
        <dbReference type="Proteomes" id="UP001420932"/>
    </source>
</evidence>
<protein>
    <submittedName>
        <fullName evidence="10">Uncharacterized protein</fullName>
    </submittedName>
</protein>
<evidence type="ECO:0000259" key="9">
    <source>
        <dbReference type="Pfam" id="PF23598"/>
    </source>
</evidence>
<evidence type="ECO:0000313" key="10">
    <source>
        <dbReference type="EMBL" id="KAK9086740.1"/>
    </source>
</evidence>
<dbReference type="Gene3D" id="1.20.5.4130">
    <property type="match status" value="1"/>
</dbReference>
<evidence type="ECO:0000256" key="1">
    <source>
        <dbReference type="ARBA" id="ARBA00022614"/>
    </source>
</evidence>
<dbReference type="GO" id="GO:0005524">
    <property type="term" value="F:ATP binding"/>
    <property type="evidence" value="ECO:0007669"/>
    <property type="project" value="UniProtKB-KW"/>
</dbReference>
<dbReference type="AlphaFoldDB" id="A0AAP0E4T9"/>
<name>A0AAP0E4T9_9MAGN</name>
<dbReference type="GO" id="GO:0043531">
    <property type="term" value="F:ADP binding"/>
    <property type="evidence" value="ECO:0007669"/>
    <property type="project" value="InterPro"/>
</dbReference>
<dbReference type="FunFam" id="3.40.50.300:FF:001091">
    <property type="entry name" value="Probable disease resistance protein At1g61300"/>
    <property type="match status" value="1"/>
</dbReference>
<keyword evidence="2" id="KW-0677">Repeat</keyword>